<evidence type="ECO:0000313" key="3">
    <source>
        <dbReference type="Proteomes" id="UP000315017"/>
    </source>
</evidence>
<feature type="transmembrane region" description="Helical" evidence="1">
    <location>
        <begin position="320"/>
        <end position="348"/>
    </location>
</feature>
<protein>
    <submittedName>
        <fullName evidence="2">Uncharacterized protein</fullName>
    </submittedName>
</protein>
<feature type="transmembrane region" description="Helical" evidence="1">
    <location>
        <begin position="71"/>
        <end position="94"/>
    </location>
</feature>
<dbReference type="EMBL" id="CP036274">
    <property type="protein sequence ID" value="QDU28562.1"/>
    <property type="molecule type" value="Genomic_DNA"/>
</dbReference>
<dbReference type="AlphaFoldDB" id="A0A517YEF9"/>
<accession>A0A517YEF9</accession>
<sequence>MLDSGTFSCRLLEGICPPLDHSQKRTAVLSDRKAFYTLHLRWFVAMVVATVVAISWYAVASYGRDRWPGGSSLVGLTYGVLAAAIIVFECLLVVRKTSLFRTSRWLGSAQFWMKAHIWLGLLAVPLVIMHSGFDWGGWLSSLVAGVFALVTASGIYGLYMQNIIPRRLLELVPDETIHSQIDDVAQQLAADARRLVGLRVENAAFNDRAEKHLRRGATRTVVSGAPRQVGTIVERSPRPNRELPQEIVAPAVLQNALVQDIEPFLLTGRSPLRRLDTSQRCSWYFEELRRRIDTAEIQVVVSSLEQFCERRRQMNLQQSLHFWLHGWLSIHLPLAMALVILLVGHIWFALRYS</sequence>
<name>A0A517YEF9_9BACT</name>
<evidence type="ECO:0000256" key="1">
    <source>
        <dbReference type="SAM" id="Phobius"/>
    </source>
</evidence>
<keyword evidence="1" id="KW-1133">Transmembrane helix</keyword>
<keyword evidence="1" id="KW-0472">Membrane</keyword>
<evidence type="ECO:0000313" key="2">
    <source>
        <dbReference type="EMBL" id="QDU28562.1"/>
    </source>
</evidence>
<dbReference type="Proteomes" id="UP000315017">
    <property type="component" value="Chromosome"/>
</dbReference>
<feature type="transmembrane region" description="Helical" evidence="1">
    <location>
        <begin position="115"/>
        <end position="133"/>
    </location>
</feature>
<keyword evidence="1" id="KW-0812">Transmembrane</keyword>
<dbReference type="KEGG" id="aagg:ETAA8_36650"/>
<feature type="transmembrane region" description="Helical" evidence="1">
    <location>
        <begin position="40"/>
        <end position="59"/>
    </location>
</feature>
<feature type="transmembrane region" description="Helical" evidence="1">
    <location>
        <begin position="139"/>
        <end position="159"/>
    </location>
</feature>
<proteinExistence type="predicted"/>
<keyword evidence="3" id="KW-1185">Reference proteome</keyword>
<organism evidence="2 3">
    <name type="scientific">Anatilimnocola aggregata</name>
    <dbReference type="NCBI Taxonomy" id="2528021"/>
    <lineage>
        <taxon>Bacteria</taxon>
        <taxon>Pseudomonadati</taxon>
        <taxon>Planctomycetota</taxon>
        <taxon>Planctomycetia</taxon>
        <taxon>Pirellulales</taxon>
        <taxon>Pirellulaceae</taxon>
        <taxon>Anatilimnocola</taxon>
    </lineage>
</organism>
<reference evidence="2 3" key="1">
    <citation type="submission" date="2019-02" db="EMBL/GenBank/DDBJ databases">
        <title>Deep-cultivation of Planctomycetes and their phenomic and genomic characterization uncovers novel biology.</title>
        <authorList>
            <person name="Wiegand S."/>
            <person name="Jogler M."/>
            <person name="Boedeker C."/>
            <person name="Pinto D."/>
            <person name="Vollmers J."/>
            <person name="Rivas-Marin E."/>
            <person name="Kohn T."/>
            <person name="Peeters S.H."/>
            <person name="Heuer A."/>
            <person name="Rast P."/>
            <person name="Oberbeckmann S."/>
            <person name="Bunk B."/>
            <person name="Jeske O."/>
            <person name="Meyerdierks A."/>
            <person name="Storesund J.E."/>
            <person name="Kallscheuer N."/>
            <person name="Luecker S."/>
            <person name="Lage O.M."/>
            <person name="Pohl T."/>
            <person name="Merkel B.J."/>
            <person name="Hornburger P."/>
            <person name="Mueller R.-W."/>
            <person name="Bruemmer F."/>
            <person name="Labrenz M."/>
            <person name="Spormann A.M."/>
            <person name="Op den Camp H."/>
            <person name="Overmann J."/>
            <person name="Amann R."/>
            <person name="Jetten M.S.M."/>
            <person name="Mascher T."/>
            <person name="Medema M.H."/>
            <person name="Devos D.P."/>
            <person name="Kaster A.-K."/>
            <person name="Ovreas L."/>
            <person name="Rohde M."/>
            <person name="Galperin M.Y."/>
            <person name="Jogler C."/>
        </authorList>
    </citation>
    <scope>NUCLEOTIDE SEQUENCE [LARGE SCALE GENOMIC DNA]</scope>
    <source>
        <strain evidence="2 3">ETA_A8</strain>
    </source>
</reference>
<gene>
    <name evidence="2" type="ORF">ETAA8_36650</name>
</gene>